<evidence type="ECO:0000259" key="1">
    <source>
        <dbReference type="Pfam" id="PF01844"/>
    </source>
</evidence>
<dbReference type="SUPFAM" id="SSF54060">
    <property type="entry name" value="His-Me finger endonucleases"/>
    <property type="match status" value="1"/>
</dbReference>
<feature type="domain" description="HNH" evidence="1">
    <location>
        <begin position="312"/>
        <end position="335"/>
    </location>
</feature>
<sequence>MFQLYRSHDLTRQLAPEDFQYILTPAGSLREACIHYDLSYEANGHSLSFGLPNKKYSLSPHERPYERRHRSYVDPIYDKVEHDLQIGWLVGVDTSRRWSSDRNPFYIDDTGDLIFTSTASSWHAWYKDEITSAYRHAIADRQGRKPAPTQRMHYDYYGPAAIPEGKTLNSKAVGRLLAAGGVYNGNIEGFRQTAERLGGDAVKGYDSVLNETTSGMMVAAASLLVIRNPMAAQELTSYLGKYKQAHVLLDDMNVTQLNYLRRNRAEYNALRGQFNSTVRPSFLKSLSDHPDALSTFDSNNLLRLANGNVPSGWQVHHKIPLDDGGTNAFDNLILIQYSPYHSALSKMQAIITKELPYNASTDVLWPSPNGVIYPVGK</sequence>
<feature type="domain" description="DUF8093" evidence="2">
    <location>
        <begin position="12"/>
        <end position="150"/>
    </location>
</feature>
<evidence type="ECO:0000259" key="2">
    <source>
        <dbReference type="Pfam" id="PF26362"/>
    </source>
</evidence>
<dbReference type="PANTHER" id="PTHR34319:SF7">
    <property type="entry name" value="HNH ENDONUCLEASE DOMAIN-CONTAINING PROTEIN"/>
    <property type="match status" value="1"/>
</dbReference>
<gene>
    <name evidence="3" type="ORF">NCTC13465_04799</name>
</gene>
<dbReference type="InterPro" id="IPR044925">
    <property type="entry name" value="His-Me_finger_sf"/>
</dbReference>
<dbReference type="InterPro" id="IPR002711">
    <property type="entry name" value="HNH"/>
</dbReference>
<dbReference type="CDD" id="cd00085">
    <property type="entry name" value="HNHc"/>
    <property type="match status" value="1"/>
</dbReference>
<accession>A0A2X3FNQ5</accession>
<evidence type="ECO:0000313" key="3">
    <source>
        <dbReference type="EMBL" id="SQC48594.1"/>
    </source>
</evidence>
<protein>
    <recommendedName>
        <fullName evidence="5">HNH endonuclease</fullName>
    </recommendedName>
</protein>
<reference evidence="3 4" key="1">
    <citation type="submission" date="2018-06" db="EMBL/GenBank/DDBJ databases">
        <authorList>
            <consortium name="Pathogen Informatics"/>
            <person name="Doyle S."/>
        </authorList>
    </citation>
    <scope>NUCLEOTIDE SEQUENCE [LARGE SCALE GENOMIC DNA]</scope>
    <source>
        <strain evidence="3 4">NCTC13465</strain>
    </source>
</reference>
<dbReference type="GO" id="GO:0003676">
    <property type="term" value="F:nucleic acid binding"/>
    <property type="evidence" value="ECO:0007669"/>
    <property type="project" value="InterPro"/>
</dbReference>
<dbReference type="GO" id="GO:0004519">
    <property type="term" value="F:endonuclease activity"/>
    <property type="evidence" value="ECO:0007669"/>
    <property type="project" value="InterPro"/>
</dbReference>
<dbReference type="Pfam" id="PF01844">
    <property type="entry name" value="HNH"/>
    <property type="match status" value="1"/>
</dbReference>
<dbReference type="AlphaFoldDB" id="A0A2X3FNQ5"/>
<name>A0A2X3FNQ5_KLEPN</name>
<dbReference type="PANTHER" id="PTHR34319">
    <property type="entry name" value="MAJOR EXPORTED PROTEIN"/>
    <property type="match status" value="1"/>
</dbReference>
<proteinExistence type="predicted"/>
<dbReference type="GO" id="GO:0008270">
    <property type="term" value="F:zinc ion binding"/>
    <property type="evidence" value="ECO:0007669"/>
    <property type="project" value="InterPro"/>
</dbReference>
<dbReference type="InterPro" id="IPR052947">
    <property type="entry name" value="T6SS_Hcp1_domain"/>
</dbReference>
<dbReference type="EMBL" id="UAWQ01000019">
    <property type="protein sequence ID" value="SQC48594.1"/>
    <property type="molecule type" value="Genomic_DNA"/>
</dbReference>
<dbReference type="Pfam" id="PF26362">
    <property type="entry name" value="DUF8093"/>
    <property type="match status" value="1"/>
</dbReference>
<dbReference type="RefSeq" id="WP_015959348.1">
    <property type="nucleotide sequence ID" value="NZ_CAAGVR010000007.1"/>
</dbReference>
<evidence type="ECO:0008006" key="5">
    <source>
        <dbReference type="Google" id="ProtNLM"/>
    </source>
</evidence>
<organism evidence="3 4">
    <name type="scientific">Klebsiella pneumoniae</name>
    <dbReference type="NCBI Taxonomy" id="573"/>
    <lineage>
        <taxon>Bacteria</taxon>
        <taxon>Pseudomonadati</taxon>
        <taxon>Pseudomonadota</taxon>
        <taxon>Gammaproteobacteria</taxon>
        <taxon>Enterobacterales</taxon>
        <taxon>Enterobacteriaceae</taxon>
        <taxon>Klebsiella/Raoultella group</taxon>
        <taxon>Klebsiella</taxon>
        <taxon>Klebsiella pneumoniae complex</taxon>
    </lineage>
</organism>
<dbReference type="InterPro" id="IPR058406">
    <property type="entry name" value="DUF8093"/>
</dbReference>
<dbReference type="InterPro" id="IPR003615">
    <property type="entry name" value="HNH_nuc"/>
</dbReference>
<dbReference type="Proteomes" id="UP000251721">
    <property type="component" value="Unassembled WGS sequence"/>
</dbReference>
<evidence type="ECO:0000313" key="4">
    <source>
        <dbReference type="Proteomes" id="UP000251721"/>
    </source>
</evidence>